<evidence type="ECO:0000256" key="1">
    <source>
        <dbReference type="ARBA" id="ARBA00004123"/>
    </source>
</evidence>
<feature type="domain" description="C2H2-type" evidence="13">
    <location>
        <begin position="337"/>
        <end position="364"/>
    </location>
</feature>
<dbReference type="PROSITE" id="PS50805">
    <property type="entry name" value="KRAB"/>
    <property type="match status" value="1"/>
</dbReference>
<feature type="compositionally biased region" description="Basic residues" evidence="12">
    <location>
        <begin position="1"/>
        <end position="16"/>
    </location>
</feature>
<evidence type="ECO:0000256" key="8">
    <source>
        <dbReference type="ARBA" id="ARBA00023125"/>
    </source>
</evidence>
<gene>
    <name evidence="17" type="primary">LOC115465784</name>
</gene>
<keyword evidence="7" id="KW-0805">Transcription regulation</keyword>
<comment type="similarity">
    <text evidence="2">Belongs to the krueppel C2H2-type zinc-finger protein family.</text>
</comment>
<feature type="compositionally biased region" description="Polar residues" evidence="12">
    <location>
        <begin position="598"/>
        <end position="610"/>
    </location>
</feature>
<keyword evidence="16" id="KW-1185">Reference proteome</keyword>
<reference evidence="17" key="1">
    <citation type="submission" date="2025-08" db="UniProtKB">
        <authorList>
            <consortium name="RefSeq"/>
        </authorList>
    </citation>
    <scope>IDENTIFICATION</scope>
</reference>
<dbReference type="PANTHER" id="PTHR47772">
    <property type="entry name" value="ZINC FINGER PROTEIN 200"/>
    <property type="match status" value="1"/>
</dbReference>
<dbReference type="Pfam" id="PF01352">
    <property type="entry name" value="KRAB"/>
    <property type="match status" value="1"/>
</dbReference>
<feature type="domain" description="C2H2-type" evidence="13">
    <location>
        <begin position="430"/>
        <end position="457"/>
    </location>
</feature>
<keyword evidence="9" id="KW-0804">Transcription</keyword>
<dbReference type="InterPro" id="IPR036051">
    <property type="entry name" value="KRAB_dom_sf"/>
</dbReference>
<name>A0A6P7XGR9_9AMPH</name>
<feature type="domain" description="C2H2-type" evidence="13">
    <location>
        <begin position="309"/>
        <end position="336"/>
    </location>
</feature>
<dbReference type="Proteomes" id="UP000515156">
    <property type="component" value="Chromosome 1"/>
</dbReference>
<dbReference type="PANTHER" id="PTHR47772:SF10">
    <property type="entry name" value="ZINC FINGER PROTEIN 358"/>
    <property type="match status" value="1"/>
</dbReference>
<keyword evidence="6" id="KW-0862">Zinc</keyword>
<dbReference type="InterPro" id="IPR050636">
    <property type="entry name" value="C2H2-ZF_domain-containing"/>
</dbReference>
<evidence type="ECO:0000256" key="11">
    <source>
        <dbReference type="PROSITE-ProRule" id="PRU00042"/>
    </source>
</evidence>
<feature type="domain" description="C2H2-type" evidence="13">
    <location>
        <begin position="486"/>
        <end position="513"/>
    </location>
</feature>
<dbReference type="GO" id="GO:0008270">
    <property type="term" value="F:zinc ion binding"/>
    <property type="evidence" value="ECO:0007669"/>
    <property type="project" value="UniProtKB-KW"/>
</dbReference>
<dbReference type="GO" id="GO:0005634">
    <property type="term" value="C:nucleus"/>
    <property type="evidence" value="ECO:0007669"/>
    <property type="project" value="UniProtKB-SubCell"/>
</dbReference>
<feature type="domain" description="C2H2-type" evidence="13">
    <location>
        <begin position="402"/>
        <end position="429"/>
    </location>
</feature>
<dbReference type="InterPro" id="IPR003655">
    <property type="entry name" value="aKRAB"/>
</dbReference>
<keyword evidence="10" id="KW-0539">Nucleus</keyword>
<feature type="domain" description="C2H2-type" evidence="13">
    <location>
        <begin position="533"/>
        <end position="560"/>
    </location>
</feature>
<feature type="region of interest" description="Disordered" evidence="12">
    <location>
        <begin position="362"/>
        <end position="392"/>
    </location>
</feature>
<sequence length="610" mass="69357">MVRNGGRRRARGRAGRRGMTVTARGGRTRAATGVTDAPYSPFFSPSRLVLERSDEQACSMSSTTLKKATFDDVAIYFSSEEWSQLDEDQKTIYRHVMEDNYQIMISLGYDIPKPEVLLLMEQGRDPCIQDHIDSARESIDGMVIVSDCPRESKQVASENSYPEIQTRESLPGLEKNKNVLHQAANLKQRNHEHTRGQDLSQRGIADLPNENLSQPTNSTEHWVVHQDNRKKELSECEKKADDQIKPALDHKGEAINQFHIDGKTFIVRSILAEKQKSEEQYKCQQCEKSFSKQFHLTAHERTHRKEKTYQCSGCERSFHHKSGLVAHQRIHSGATPHQCTECQQSFSYKSALIVHRKIHSNKKPQPVQTPQSVQNLQPMQKPQSMEKTNNAQPTFVLGGKPHKCSSCDKRFNDPALLVAHQKVHTEELPHRCSQCPKEFENASLLVVHLRTHMPDKPHKCDHCDKSFNNPLLLVNHKRIHSDESQHPCNQCTKSFNDPALLLAHKKTHTENKLPCGQGKEGISTTTQPVKLPYRCNHCDKSFAYQSLLNEHLKVHVGDKPHKCDHCEKSFNDPALLVAHKKTHSDAKYLNTKPMQKPPQGSQPSITSQKI</sequence>
<dbReference type="InterPro" id="IPR036236">
    <property type="entry name" value="Znf_C2H2_sf"/>
</dbReference>
<keyword evidence="4" id="KW-0677">Repeat</keyword>
<dbReference type="OrthoDB" id="40579at2759"/>
<dbReference type="GeneID" id="115465784"/>
<dbReference type="PROSITE" id="PS00028">
    <property type="entry name" value="ZINC_FINGER_C2H2_1"/>
    <property type="match status" value="9"/>
</dbReference>
<dbReference type="RefSeq" id="XP_030052376.1">
    <property type="nucleotide sequence ID" value="XM_030196516.1"/>
</dbReference>
<evidence type="ECO:0000256" key="6">
    <source>
        <dbReference type="ARBA" id="ARBA00022833"/>
    </source>
</evidence>
<comment type="subcellular location">
    <subcellularLocation>
        <location evidence="1">Nucleus</location>
    </subcellularLocation>
</comment>
<evidence type="ECO:0000313" key="17">
    <source>
        <dbReference type="RefSeq" id="XP_030052376.1"/>
    </source>
</evidence>
<keyword evidence="3" id="KW-0479">Metal-binding</keyword>
<dbReference type="FunFam" id="3.30.160.60:FF:000340">
    <property type="entry name" value="zinc finger protein 473 isoform X1"/>
    <property type="match status" value="1"/>
</dbReference>
<evidence type="ECO:0000256" key="3">
    <source>
        <dbReference type="ARBA" id="ARBA00022723"/>
    </source>
</evidence>
<organism evidence="16 17">
    <name type="scientific">Microcaecilia unicolor</name>
    <dbReference type="NCBI Taxonomy" id="1415580"/>
    <lineage>
        <taxon>Eukaryota</taxon>
        <taxon>Metazoa</taxon>
        <taxon>Chordata</taxon>
        <taxon>Craniata</taxon>
        <taxon>Vertebrata</taxon>
        <taxon>Euteleostomi</taxon>
        <taxon>Amphibia</taxon>
        <taxon>Gymnophiona</taxon>
        <taxon>Siphonopidae</taxon>
        <taxon>Microcaecilia</taxon>
    </lineage>
</organism>
<evidence type="ECO:0000256" key="2">
    <source>
        <dbReference type="ARBA" id="ARBA00006991"/>
    </source>
</evidence>
<dbReference type="PROSITE" id="PS50806">
    <property type="entry name" value="KRAB_RELATED"/>
    <property type="match status" value="1"/>
</dbReference>
<dbReference type="CDD" id="cd07765">
    <property type="entry name" value="KRAB_A-box"/>
    <property type="match status" value="1"/>
</dbReference>
<evidence type="ECO:0000259" key="13">
    <source>
        <dbReference type="PROSITE" id="PS50157"/>
    </source>
</evidence>
<protein>
    <submittedName>
        <fullName evidence="17">Zinc finger protein 2 homolog</fullName>
    </submittedName>
</protein>
<dbReference type="GO" id="GO:0003677">
    <property type="term" value="F:DNA binding"/>
    <property type="evidence" value="ECO:0007669"/>
    <property type="project" value="UniProtKB-KW"/>
</dbReference>
<dbReference type="FunFam" id="3.30.160.60:FF:000100">
    <property type="entry name" value="Zinc finger 45-like"/>
    <property type="match status" value="1"/>
</dbReference>
<feature type="domain" description="C2H2-type" evidence="13">
    <location>
        <begin position="458"/>
        <end position="485"/>
    </location>
</feature>
<dbReference type="Gene3D" id="3.30.160.60">
    <property type="entry name" value="Classic Zinc Finger"/>
    <property type="match status" value="9"/>
</dbReference>
<feature type="region of interest" description="Disordered" evidence="12">
    <location>
        <begin position="1"/>
        <end position="31"/>
    </location>
</feature>
<dbReference type="KEGG" id="muo:115465784"/>
<dbReference type="FunFam" id="3.30.160.60:FF:001009">
    <property type="entry name" value="Zinc finger protein 26"/>
    <property type="match status" value="2"/>
</dbReference>
<evidence type="ECO:0000256" key="7">
    <source>
        <dbReference type="ARBA" id="ARBA00023015"/>
    </source>
</evidence>
<dbReference type="AlphaFoldDB" id="A0A6P7XGR9"/>
<dbReference type="SUPFAM" id="SSF109640">
    <property type="entry name" value="KRAB domain (Kruppel-associated box)"/>
    <property type="match status" value="1"/>
</dbReference>
<dbReference type="SMART" id="SM00349">
    <property type="entry name" value="KRAB"/>
    <property type="match status" value="1"/>
</dbReference>
<dbReference type="Pfam" id="PF00096">
    <property type="entry name" value="zf-C2H2"/>
    <property type="match status" value="9"/>
</dbReference>
<dbReference type="FunFam" id="3.30.160.60:FF:001480">
    <property type="entry name" value="Si:cabz01071911.3"/>
    <property type="match status" value="1"/>
</dbReference>
<keyword evidence="8" id="KW-0238">DNA-binding</keyword>
<proteinExistence type="inferred from homology"/>
<evidence type="ECO:0000259" key="14">
    <source>
        <dbReference type="PROSITE" id="PS50805"/>
    </source>
</evidence>
<dbReference type="FunFam" id="3.30.160.60:FF:000017">
    <property type="entry name" value="zinc finger protein 62 homolog"/>
    <property type="match status" value="1"/>
</dbReference>
<feature type="domain" description="C2H2-type" evidence="13">
    <location>
        <begin position="281"/>
        <end position="308"/>
    </location>
</feature>
<evidence type="ECO:0000259" key="15">
    <source>
        <dbReference type="PROSITE" id="PS50806"/>
    </source>
</evidence>
<dbReference type="Gene3D" id="6.10.140.140">
    <property type="match status" value="1"/>
</dbReference>
<dbReference type="InterPro" id="IPR001909">
    <property type="entry name" value="KRAB"/>
</dbReference>
<dbReference type="PROSITE" id="PS50157">
    <property type="entry name" value="ZINC_FINGER_C2H2_2"/>
    <property type="match status" value="9"/>
</dbReference>
<evidence type="ECO:0000256" key="5">
    <source>
        <dbReference type="ARBA" id="ARBA00022771"/>
    </source>
</evidence>
<evidence type="ECO:0000256" key="9">
    <source>
        <dbReference type="ARBA" id="ARBA00023163"/>
    </source>
</evidence>
<dbReference type="FunFam" id="3.30.160.60:FF:000620">
    <property type="entry name" value="Zinc finger protein 263"/>
    <property type="match status" value="1"/>
</dbReference>
<feature type="domain" description="KRAB" evidence="14">
    <location>
        <begin position="68"/>
        <end position="139"/>
    </location>
</feature>
<feature type="region of interest" description="Disordered" evidence="12">
    <location>
        <begin position="584"/>
        <end position="610"/>
    </location>
</feature>
<dbReference type="GO" id="GO:0006355">
    <property type="term" value="P:regulation of DNA-templated transcription"/>
    <property type="evidence" value="ECO:0007669"/>
    <property type="project" value="InterPro"/>
</dbReference>
<evidence type="ECO:0000313" key="16">
    <source>
        <dbReference type="Proteomes" id="UP000515156"/>
    </source>
</evidence>
<evidence type="ECO:0000256" key="12">
    <source>
        <dbReference type="SAM" id="MobiDB-lite"/>
    </source>
</evidence>
<dbReference type="SUPFAM" id="SSF57667">
    <property type="entry name" value="beta-beta-alpha zinc fingers"/>
    <property type="match status" value="5"/>
</dbReference>
<dbReference type="SMART" id="SM00355">
    <property type="entry name" value="ZnF_C2H2"/>
    <property type="match status" value="9"/>
</dbReference>
<keyword evidence="5 11" id="KW-0863">Zinc-finger</keyword>
<feature type="compositionally biased region" description="Polar residues" evidence="12">
    <location>
        <begin position="366"/>
        <end position="392"/>
    </location>
</feature>
<dbReference type="InterPro" id="IPR013087">
    <property type="entry name" value="Znf_C2H2_type"/>
</dbReference>
<feature type="domain" description="C2H2-type" evidence="13">
    <location>
        <begin position="561"/>
        <end position="588"/>
    </location>
</feature>
<evidence type="ECO:0000256" key="10">
    <source>
        <dbReference type="ARBA" id="ARBA00023242"/>
    </source>
</evidence>
<feature type="domain" description="KRAB-related" evidence="15">
    <location>
        <begin position="65"/>
        <end position="125"/>
    </location>
</feature>
<accession>A0A6P7XGR9</accession>
<dbReference type="InParanoid" id="A0A6P7XGR9"/>
<feature type="compositionally biased region" description="Low complexity" evidence="12">
    <location>
        <begin position="17"/>
        <end position="31"/>
    </location>
</feature>
<dbReference type="FunFam" id="3.30.160.60:FF:000446">
    <property type="entry name" value="Zinc finger protein"/>
    <property type="match status" value="1"/>
</dbReference>
<evidence type="ECO:0000256" key="4">
    <source>
        <dbReference type="ARBA" id="ARBA00022737"/>
    </source>
</evidence>